<dbReference type="EMBL" id="KN817538">
    <property type="protein sequence ID" value="KJA24194.1"/>
    <property type="molecule type" value="Genomic_DNA"/>
</dbReference>
<keyword evidence="1" id="KW-0472">Membrane</keyword>
<keyword evidence="3" id="KW-1185">Reference proteome</keyword>
<sequence>MPRRATERRSRSRAPHWMRRFGSRGHAVLTTNLKASVAALRPCKELGAMRRNQDASPKNFPVGPSLSISAYYGSRKCAPTRIDAPHTIYPFICVDTSAGVTRFARTPSAASWVASAIVYELSAALLVLYATWFRRLPMQRRHSVALARCAARPRSLETPADT</sequence>
<reference evidence="3" key="1">
    <citation type="submission" date="2014-04" db="EMBL/GenBank/DDBJ databases">
        <title>Evolutionary Origins and Diversification of the Mycorrhizal Mutualists.</title>
        <authorList>
            <consortium name="DOE Joint Genome Institute"/>
            <consortium name="Mycorrhizal Genomics Consortium"/>
            <person name="Kohler A."/>
            <person name="Kuo A."/>
            <person name="Nagy L.G."/>
            <person name="Floudas D."/>
            <person name="Copeland A."/>
            <person name="Barry K.W."/>
            <person name="Cichocki N."/>
            <person name="Veneault-Fourrey C."/>
            <person name="LaButti K."/>
            <person name="Lindquist E.A."/>
            <person name="Lipzen A."/>
            <person name="Lundell T."/>
            <person name="Morin E."/>
            <person name="Murat C."/>
            <person name="Riley R."/>
            <person name="Ohm R."/>
            <person name="Sun H."/>
            <person name="Tunlid A."/>
            <person name="Henrissat B."/>
            <person name="Grigoriev I.V."/>
            <person name="Hibbett D.S."/>
            <person name="Martin F."/>
        </authorList>
    </citation>
    <scope>NUCLEOTIDE SEQUENCE [LARGE SCALE GENOMIC DNA]</scope>
    <source>
        <strain evidence="3">FD-334 SS-4</strain>
    </source>
</reference>
<dbReference type="AlphaFoldDB" id="A0A0D2NZX6"/>
<evidence type="ECO:0000256" key="1">
    <source>
        <dbReference type="SAM" id="Phobius"/>
    </source>
</evidence>
<name>A0A0D2NZX6_HYPSF</name>
<proteinExistence type="predicted"/>
<dbReference type="Proteomes" id="UP000054270">
    <property type="component" value="Unassembled WGS sequence"/>
</dbReference>
<evidence type="ECO:0000313" key="2">
    <source>
        <dbReference type="EMBL" id="KJA24194.1"/>
    </source>
</evidence>
<protein>
    <submittedName>
        <fullName evidence="2">Uncharacterized protein</fullName>
    </submittedName>
</protein>
<organism evidence="2 3">
    <name type="scientific">Hypholoma sublateritium (strain FD-334 SS-4)</name>
    <dbReference type="NCBI Taxonomy" id="945553"/>
    <lineage>
        <taxon>Eukaryota</taxon>
        <taxon>Fungi</taxon>
        <taxon>Dikarya</taxon>
        <taxon>Basidiomycota</taxon>
        <taxon>Agaricomycotina</taxon>
        <taxon>Agaricomycetes</taxon>
        <taxon>Agaricomycetidae</taxon>
        <taxon>Agaricales</taxon>
        <taxon>Agaricineae</taxon>
        <taxon>Strophariaceae</taxon>
        <taxon>Hypholoma</taxon>
    </lineage>
</organism>
<gene>
    <name evidence="2" type="ORF">HYPSUDRAFT_200709</name>
</gene>
<feature type="transmembrane region" description="Helical" evidence="1">
    <location>
        <begin position="109"/>
        <end position="132"/>
    </location>
</feature>
<evidence type="ECO:0000313" key="3">
    <source>
        <dbReference type="Proteomes" id="UP000054270"/>
    </source>
</evidence>
<accession>A0A0D2NZX6</accession>
<keyword evidence="1" id="KW-1133">Transmembrane helix</keyword>
<keyword evidence="1" id="KW-0812">Transmembrane</keyword>